<dbReference type="CDD" id="cd00833">
    <property type="entry name" value="PKS"/>
    <property type="match status" value="2"/>
</dbReference>
<comment type="subcellular location">
    <subcellularLocation>
        <location evidence="1">Cytoplasm</location>
    </subcellularLocation>
</comment>
<dbReference type="GO" id="GO:0006633">
    <property type="term" value="P:fatty acid biosynthetic process"/>
    <property type="evidence" value="ECO:0007669"/>
    <property type="project" value="InterPro"/>
</dbReference>
<comment type="pathway">
    <text evidence="2">Antibiotic biosynthesis.</text>
</comment>
<dbReference type="InterPro" id="IPR016039">
    <property type="entry name" value="Thiolase-like"/>
</dbReference>
<reference evidence="11" key="2">
    <citation type="submission" date="2020-09" db="EMBL/GenBank/DDBJ databases">
        <authorList>
            <person name="Sun Q."/>
            <person name="Ohkuma M."/>
        </authorList>
    </citation>
    <scope>NUCLEOTIDE SEQUENCE</scope>
    <source>
        <strain evidence="11">JCM 3313</strain>
    </source>
</reference>
<dbReference type="InterPro" id="IPR054514">
    <property type="entry name" value="RhiE-like_linker"/>
</dbReference>
<dbReference type="Pfam" id="PF00550">
    <property type="entry name" value="PP-binding"/>
    <property type="match status" value="2"/>
</dbReference>
<dbReference type="RefSeq" id="WP_189226791.1">
    <property type="nucleotide sequence ID" value="NZ_BMRG01000018.1"/>
</dbReference>
<feature type="compositionally biased region" description="Pro residues" evidence="8">
    <location>
        <begin position="851"/>
        <end position="865"/>
    </location>
</feature>
<keyword evidence="5" id="KW-0597">Phosphoprotein</keyword>
<feature type="domain" description="Ketosynthase family 3 (KS3)" evidence="10">
    <location>
        <begin position="1471"/>
        <end position="1889"/>
    </location>
</feature>
<dbReference type="SUPFAM" id="SSF51735">
    <property type="entry name" value="NAD(P)-binding Rossmann-fold domains"/>
    <property type="match status" value="2"/>
</dbReference>
<evidence type="ECO:0000313" key="12">
    <source>
        <dbReference type="Proteomes" id="UP000639606"/>
    </source>
</evidence>
<dbReference type="Gene3D" id="3.40.50.720">
    <property type="entry name" value="NAD(P)-binding Rossmann-like Domain"/>
    <property type="match status" value="1"/>
</dbReference>
<evidence type="ECO:0000256" key="1">
    <source>
        <dbReference type="ARBA" id="ARBA00004496"/>
    </source>
</evidence>
<keyword evidence="6" id="KW-0808">Transferase</keyword>
<feature type="domain" description="Ketosynthase family 3 (KS3)" evidence="10">
    <location>
        <begin position="270"/>
        <end position="686"/>
    </location>
</feature>
<name>A0A918EHM9_9PSEU</name>
<dbReference type="SMART" id="SM01294">
    <property type="entry name" value="PKS_PP_betabranch"/>
    <property type="match status" value="1"/>
</dbReference>
<dbReference type="InterPro" id="IPR018201">
    <property type="entry name" value="Ketoacyl_synth_AS"/>
</dbReference>
<dbReference type="Proteomes" id="UP000639606">
    <property type="component" value="Unassembled WGS sequence"/>
</dbReference>
<evidence type="ECO:0000256" key="8">
    <source>
        <dbReference type="SAM" id="MobiDB-lite"/>
    </source>
</evidence>
<evidence type="ECO:0000256" key="6">
    <source>
        <dbReference type="ARBA" id="ARBA00022679"/>
    </source>
</evidence>
<dbReference type="SMART" id="SM00822">
    <property type="entry name" value="PKS_KR"/>
    <property type="match status" value="1"/>
</dbReference>
<feature type="region of interest" description="Disordered" evidence="8">
    <location>
        <begin position="134"/>
        <end position="173"/>
    </location>
</feature>
<dbReference type="Pfam" id="PF22336">
    <property type="entry name" value="RhiE-like_linker"/>
    <property type="match status" value="2"/>
</dbReference>
<dbReference type="Pfam" id="PF00109">
    <property type="entry name" value="ketoacyl-synt"/>
    <property type="match status" value="2"/>
</dbReference>
<dbReference type="GO" id="GO:0031177">
    <property type="term" value="F:phosphopantetheine binding"/>
    <property type="evidence" value="ECO:0007669"/>
    <property type="project" value="InterPro"/>
</dbReference>
<dbReference type="InterPro" id="IPR057326">
    <property type="entry name" value="KR_dom"/>
</dbReference>
<keyword evidence="12" id="KW-1185">Reference proteome</keyword>
<dbReference type="SMART" id="SM00823">
    <property type="entry name" value="PKS_PP"/>
    <property type="match status" value="2"/>
</dbReference>
<dbReference type="GO" id="GO:0005886">
    <property type="term" value="C:plasma membrane"/>
    <property type="evidence" value="ECO:0007669"/>
    <property type="project" value="TreeGrafter"/>
</dbReference>
<evidence type="ECO:0000256" key="5">
    <source>
        <dbReference type="ARBA" id="ARBA00022553"/>
    </source>
</evidence>
<dbReference type="Gene3D" id="1.10.1200.10">
    <property type="entry name" value="ACP-like"/>
    <property type="match status" value="2"/>
</dbReference>
<dbReference type="Gene3D" id="1.10.1240.100">
    <property type="match status" value="1"/>
</dbReference>
<proteinExistence type="predicted"/>
<dbReference type="CDD" id="cd08953">
    <property type="entry name" value="KR_2_SDR_x"/>
    <property type="match status" value="1"/>
</dbReference>
<dbReference type="GO" id="GO:0004312">
    <property type="term" value="F:fatty acid synthase activity"/>
    <property type="evidence" value="ECO:0007669"/>
    <property type="project" value="TreeGrafter"/>
</dbReference>
<dbReference type="PANTHER" id="PTHR43775">
    <property type="entry name" value="FATTY ACID SYNTHASE"/>
    <property type="match status" value="1"/>
</dbReference>
<dbReference type="PANTHER" id="PTHR43775:SF37">
    <property type="entry name" value="SI:DKEY-61P9.11"/>
    <property type="match status" value="1"/>
</dbReference>
<dbReference type="InterPro" id="IPR020806">
    <property type="entry name" value="PKS_PP-bd"/>
</dbReference>
<dbReference type="EMBL" id="BMRG01000018">
    <property type="protein sequence ID" value="GGP79013.1"/>
    <property type="molecule type" value="Genomic_DNA"/>
</dbReference>
<dbReference type="Gene3D" id="3.40.47.10">
    <property type="match status" value="2"/>
</dbReference>
<dbReference type="GO" id="GO:0004315">
    <property type="term" value="F:3-oxoacyl-[acyl-carrier-protein] synthase activity"/>
    <property type="evidence" value="ECO:0007669"/>
    <property type="project" value="InterPro"/>
</dbReference>
<protein>
    <recommendedName>
        <fullName evidence="13">Phosphopantetheine binding protein</fullName>
    </recommendedName>
</protein>
<accession>A0A918EHM9</accession>
<dbReference type="GO" id="GO:0005737">
    <property type="term" value="C:cytoplasm"/>
    <property type="evidence" value="ECO:0007669"/>
    <property type="project" value="UniProtKB-SubCell"/>
</dbReference>
<reference evidence="11" key="1">
    <citation type="journal article" date="2014" name="Int. J. Syst. Evol. Microbiol.">
        <title>Complete genome sequence of Corynebacterium casei LMG S-19264T (=DSM 44701T), isolated from a smear-ripened cheese.</title>
        <authorList>
            <consortium name="US DOE Joint Genome Institute (JGI-PGF)"/>
            <person name="Walter F."/>
            <person name="Albersmeier A."/>
            <person name="Kalinowski J."/>
            <person name="Ruckert C."/>
        </authorList>
    </citation>
    <scope>NUCLEOTIDE SEQUENCE</scope>
    <source>
        <strain evidence="11">JCM 3313</strain>
    </source>
</reference>
<dbReference type="Gene3D" id="3.30.70.3290">
    <property type="match status" value="1"/>
</dbReference>
<organism evidence="11 12">
    <name type="scientific">Saccharothrix coeruleofusca</name>
    <dbReference type="NCBI Taxonomy" id="33919"/>
    <lineage>
        <taxon>Bacteria</taxon>
        <taxon>Bacillati</taxon>
        <taxon>Actinomycetota</taxon>
        <taxon>Actinomycetes</taxon>
        <taxon>Pseudonocardiales</taxon>
        <taxon>Pseudonocardiaceae</taxon>
        <taxon>Saccharothrix</taxon>
    </lineage>
</organism>
<keyword evidence="4" id="KW-0963">Cytoplasm</keyword>
<feature type="compositionally biased region" description="Low complexity" evidence="8">
    <location>
        <begin position="1433"/>
        <end position="1449"/>
    </location>
</feature>
<dbReference type="InterPro" id="IPR050091">
    <property type="entry name" value="PKS_NRPS_Biosynth_Enz"/>
</dbReference>
<dbReference type="InterPro" id="IPR020841">
    <property type="entry name" value="PKS_Beta-ketoAc_synthase_dom"/>
</dbReference>
<dbReference type="SUPFAM" id="SSF47336">
    <property type="entry name" value="ACP-like"/>
    <property type="match status" value="2"/>
</dbReference>
<dbReference type="PROSITE" id="PS52004">
    <property type="entry name" value="KS3_2"/>
    <property type="match status" value="2"/>
</dbReference>
<dbReference type="InterPro" id="IPR014030">
    <property type="entry name" value="Ketoacyl_synth_N"/>
</dbReference>
<evidence type="ECO:0000256" key="4">
    <source>
        <dbReference type="ARBA" id="ARBA00022490"/>
    </source>
</evidence>
<dbReference type="SMART" id="SM00825">
    <property type="entry name" value="PKS_KS"/>
    <property type="match status" value="2"/>
</dbReference>
<gene>
    <name evidence="11" type="ORF">GCM10010185_61150</name>
</gene>
<evidence type="ECO:0000259" key="10">
    <source>
        <dbReference type="PROSITE" id="PS52004"/>
    </source>
</evidence>
<dbReference type="PROSITE" id="PS50075">
    <property type="entry name" value="CARRIER"/>
    <property type="match status" value="1"/>
</dbReference>
<dbReference type="InterPro" id="IPR014031">
    <property type="entry name" value="Ketoacyl_synth_C"/>
</dbReference>
<dbReference type="PROSITE" id="PS00606">
    <property type="entry name" value="KS3_1"/>
    <property type="match status" value="1"/>
</dbReference>
<dbReference type="Pfam" id="PF02801">
    <property type="entry name" value="Ketoacyl-synt_C"/>
    <property type="match status" value="2"/>
</dbReference>
<evidence type="ECO:0008006" key="13">
    <source>
        <dbReference type="Google" id="ProtNLM"/>
    </source>
</evidence>
<sequence length="1954" mass="208209">MEPNQDNDRVHAVVLSADTPAGLRSYARRLREHLDRTPGIDPADIAYTSQTGRVAMSHRLALLVPDLTRLRSGLDAYLADRPHPCLHRGQTGSGAAAGASTAGTEAEAVADWLAGAEVPWRRYWSEPARRIPLPVRDWDDEPDEQAPAPSPDAARTSAAVERPAPAAPPGSDEVPEAALRYVLELYGEVSGIPVDRLDPRVPLADYGIGSFLITSLNARLERDLGERDRTLFLAHGDLAGVARALAHRHPRLAERGEQRAAAPVEPDADRGAVAVIGIAGRYPKAADLRQLWDNLVHGRDCVTRLPEDRRRPGWPVDLMWGGFLDGVDLFDPLLFAISPRDAELMDPQERIFLEVVWELLEDAGYPPARLRSEHGSRVGVYAGAMYNEYPYFGVERSQRGHPQDSGATLGGVANRVSFAFDLRGPSLTVDTMCSSSLVAIHLAVRALRDGEVDLAIAGAVNLSLHPNKFIQQERMRLTASGHRCRSFGAGGDGFVPSEGAGAVLLKPLDRALADGDRVHAVIRGTSVVHAGRTNGYLVPNPAAQGEMVAKALRDAGVPPETIGYVEAHGAGTALGDPVEVEGLTSVFGPTGLAPGAIPIGSVKSVLGHVEAAAGMAGLTKVVLQLRHATLAPSLHADELNPNVRWDEVPFRVQREAAAWPPARWPRRAGISSFGAGGTIAHVVVEQAPPEPERPAPAGGEQLVVLSAHDADRLAELAGRVVAALERDDPPALDDIAFTLQAGREALRERLAAVVRDRAEFRDRLRRFLAGEAGAVVRGRAPSAGHAAGPALPTPGAEVDLTALARHWVEGGAVDWARLRDPRRAPRVVELPSYPFARVRCWLPEPEGSAPTPAPTPAPAPLPAPPDTGAGEEEVPLHRWTWAPVGPVAAPTTPTAPLLCVFSEHSEPVARALADRLGRDRVLLVREGGELADGIPGYTGAAEAAELVGALLDAHPALAGWLDLADLHLPDAEHGLWRARLAALQRVVGRKARTGLRVVQVTCGLQDLDGPRPTLAGARMASFVRVLGSEHRGVRACALDTDRGPHQVRPLVEELLAEWAADAPFGEVCHRGGVRHRPVLEPLEAAHAPLAVDPDAAHLVTGGTRGLGALVARWLVERGARRLVLCGTRPPADELLTWLRDRGVRVLTHLADLADRPRLRELLDAVRSELGPIGGVVHCAGRFTRGRPSFANLDPTAMREVLGPKADGLDALLDLLDGRPPRFVVLFSSVCVAVPSLAAGTTDYAAANAYLDFVAAHRTRTGQPRFHAVDWPQWTQTGGTSSGPNPCAALGIGGLTDRAGLRVLERVLTLPGGGRVLPAPALGGGIDPEALVRPHPDPTPPEVADTMPGPAATPAQPARWLVRIFADALHIPVDDLDVTAEFGALGVESIMIGELVRAIEDRLGRPLEPAALLEHPTLERLADHLGQHEPEPGPEQAASAPAPEPTTGGPVERADRHADRHANRHADRHAADHRIAVIGVACRFPGAADVDAFWANLVAGRSSVVEVPPSRWDHTRWYRAERTPGASTSKWGGFVDGIEDFDPEHFGLGEDEARCLDPSIRLFLEATAACLREAGYADDELAGRDVGVFVGARMTDSYARRAGLRPNALRSDQNFIAAHVAQHFDFGGPNMVVDSACSSSLVSVQLACRSLLDGESEVALAGGVEVLLDEQPYLELSAARVLSPSGRCQVFDERADGFVPGEGCGVVLLKPLAAALADGDRVHAVIEGVAVNNDGRTMGITTPNPRAQTRLVRRALALAGRAPEEIGLVEAHGTGTTIGDPIELRALTDVFAEGADRTGWCAIGSVKSNIGHLLSAAGVAGLIKVVLSLEHGLIPPTLWCERPNPRFDFARSPFFPNLGARPWQRPGPERVACLSSFGLGGTNAHLVASGPDPRWSRAARQPLPPPPLRRRRLWLDRPQEGHAAPATSPDEPLVASTLDLQLTVNRTPAPTASTH</sequence>
<feature type="region of interest" description="Disordered" evidence="8">
    <location>
        <begin position="1887"/>
        <end position="1910"/>
    </location>
</feature>
<evidence type="ECO:0000256" key="3">
    <source>
        <dbReference type="ARBA" id="ARBA00022450"/>
    </source>
</evidence>
<feature type="domain" description="Carrier" evidence="9">
    <location>
        <begin position="1351"/>
        <end position="1428"/>
    </location>
</feature>
<evidence type="ECO:0000256" key="2">
    <source>
        <dbReference type="ARBA" id="ARBA00004792"/>
    </source>
</evidence>
<keyword evidence="7" id="KW-0677">Repeat</keyword>
<dbReference type="SUPFAM" id="SSF53901">
    <property type="entry name" value="Thiolase-like"/>
    <property type="match status" value="2"/>
</dbReference>
<evidence type="ECO:0000313" key="11">
    <source>
        <dbReference type="EMBL" id="GGP79013.1"/>
    </source>
</evidence>
<dbReference type="Pfam" id="PF08659">
    <property type="entry name" value="KR"/>
    <property type="match status" value="1"/>
</dbReference>
<dbReference type="InterPro" id="IPR036736">
    <property type="entry name" value="ACP-like_sf"/>
</dbReference>
<dbReference type="InterPro" id="IPR009081">
    <property type="entry name" value="PP-bd_ACP"/>
</dbReference>
<evidence type="ECO:0000259" key="9">
    <source>
        <dbReference type="PROSITE" id="PS50075"/>
    </source>
</evidence>
<feature type="compositionally biased region" description="Basic and acidic residues" evidence="8">
    <location>
        <begin position="1451"/>
        <end position="1467"/>
    </location>
</feature>
<feature type="region of interest" description="Disordered" evidence="8">
    <location>
        <begin position="846"/>
        <end position="872"/>
    </location>
</feature>
<comment type="caution">
    <text evidence="11">The sequence shown here is derived from an EMBL/GenBank/DDBJ whole genome shotgun (WGS) entry which is preliminary data.</text>
</comment>
<dbReference type="InterPro" id="IPR013968">
    <property type="entry name" value="PKS_KR"/>
</dbReference>
<dbReference type="GO" id="GO:0071770">
    <property type="term" value="P:DIM/DIP cell wall layer assembly"/>
    <property type="evidence" value="ECO:0007669"/>
    <property type="project" value="TreeGrafter"/>
</dbReference>
<keyword evidence="3" id="KW-0596">Phosphopantetheine</keyword>
<evidence type="ECO:0000256" key="7">
    <source>
        <dbReference type="ARBA" id="ARBA00022737"/>
    </source>
</evidence>
<dbReference type="InterPro" id="IPR036291">
    <property type="entry name" value="NAD(P)-bd_dom_sf"/>
</dbReference>
<feature type="region of interest" description="Disordered" evidence="8">
    <location>
        <begin position="1424"/>
        <end position="1467"/>
    </location>
</feature>